<reference evidence="1" key="1">
    <citation type="submission" date="2018-05" db="EMBL/GenBank/DDBJ databases">
        <authorList>
            <person name="Lanie J.A."/>
            <person name="Ng W.-L."/>
            <person name="Kazmierczak K.M."/>
            <person name="Andrzejewski T.M."/>
            <person name="Davidsen T.M."/>
            <person name="Wayne K.J."/>
            <person name="Tettelin H."/>
            <person name="Glass J.I."/>
            <person name="Rusch D."/>
            <person name="Podicherti R."/>
            <person name="Tsui H.-C.T."/>
            <person name="Winkler M.E."/>
        </authorList>
    </citation>
    <scope>NUCLEOTIDE SEQUENCE</scope>
</reference>
<dbReference type="EMBL" id="UINC01196388">
    <property type="protein sequence ID" value="SVE13378.1"/>
    <property type="molecule type" value="Genomic_DNA"/>
</dbReference>
<sequence>PEDECDCNENIEDCAGVCGGDALIDECGECGGPGAYYCGGGIYECNEIDCPDIIDYCLDLHSGANLISFYALPDSSTIGNVMSSIDGFVTGVIGEGVATSPHPVLGWIGSITNIDILSGYWVIVDDACSLCINDALLTDQETEYNLHSGANLISFPSEDTVTVGYALPDDIESYVTGVITEGGASTQINGEWLGSLASLSSSKGYWIIVQSDANLCLEDALLIDPGTEYNVHTGANLISFPSEDTVTV</sequence>
<feature type="non-terminal residue" evidence="1">
    <location>
        <position position="1"/>
    </location>
</feature>
<proteinExistence type="predicted"/>
<accession>A0A383B1W0</accession>
<organism evidence="1">
    <name type="scientific">marine metagenome</name>
    <dbReference type="NCBI Taxonomy" id="408172"/>
    <lineage>
        <taxon>unclassified sequences</taxon>
        <taxon>metagenomes</taxon>
        <taxon>ecological metagenomes</taxon>
    </lineage>
</organism>
<dbReference type="AlphaFoldDB" id="A0A383B1W0"/>
<name>A0A383B1W0_9ZZZZ</name>
<evidence type="ECO:0000313" key="1">
    <source>
        <dbReference type="EMBL" id="SVE13378.1"/>
    </source>
</evidence>
<feature type="non-terminal residue" evidence="1">
    <location>
        <position position="248"/>
    </location>
</feature>
<protein>
    <submittedName>
        <fullName evidence="1">Uncharacterized protein</fullName>
    </submittedName>
</protein>
<gene>
    <name evidence="1" type="ORF">METZ01_LOCUS466232</name>
</gene>